<sequence length="228" mass="24311">MSNVRQTGGMTESADRRLSARALSEGDPTGWFEPLYAEAALSSDPLSAVPWHRDIPNPLLVEWVETHPPTPGTRAIVVGSGYGTDAEYIAAQGIPTVAFDISPSAITATRERFPSSRVEYRAADLLALPPDWAGAFDLVIESLTIQSLPPEIRAEAIAGVRSLVAPGGTLLVIANVAQGVPPSPPWPLSRADIDAIASPELELIAVEAFAQPGHFLGARWVAEYRRVS</sequence>
<name>A0A917Q9S3_9NOCA</name>
<organism evidence="5 6">
    <name type="scientific">Nocardia camponoti</name>
    <dbReference type="NCBI Taxonomy" id="1616106"/>
    <lineage>
        <taxon>Bacteria</taxon>
        <taxon>Bacillati</taxon>
        <taxon>Actinomycetota</taxon>
        <taxon>Actinomycetes</taxon>
        <taxon>Mycobacteriales</taxon>
        <taxon>Nocardiaceae</taxon>
        <taxon>Nocardia</taxon>
    </lineage>
</organism>
<dbReference type="Proteomes" id="UP000612956">
    <property type="component" value="Unassembled WGS sequence"/>
</dbReference>
<keyword evidence="3" id="KW-0949">S-adenosyl-L-methionine</keyword>
<reference evidence="5" key="1">
    <citation type="journal article" date="2014" name="Int. J. Syst. Evol. Microbiol.">
        <title>Complete genome sequence of Corynebacterium casei LMG S-19264T (=DSM 44701T), isolated from a smear-ripened cheese.</title>
        <authorList>
            <consortium name="US DOE Joint Genome Institute (JGI-PGF)"/>
            <person name="Walter F."/>
            <person name="Albersmeier A."/>
            <person name="Kalinowski J."/>
            <person name="Ruckert C."/>
        </authorList>
    </citation>
    <scope>NUCLEOTIDE SEQUENCE</scope>
    <source>
        <strain evidence="5">CGMCC 4.7278</strain>
    </source>
</reference>
<feature type="compositionally biased region" description="Polar residues" evidence="4">
    <location>
        <begin position="1"/>
        <end position="10"/>
    </location>
</feature>
<dbReference type="EMBL" id="BMMW01000001">
    <property type="protein sequence ID" value="GGK38138.1"/>
    <property type="molecule type" value="Genomic_DNA"/>
</dbReference>
<dbReference type="PANTHER" id="PTHR43464">
    <property type="entry name" value="METHYLTRANSFERASE"/>
    <property type="match status" value="1"/>
</dbReference>
<dbReference type="SUPFAM" id="SSF53335">
    <property type="entry name" value="S-adenosyl-L-methionine-dependent methyltransferases"/>
    <property type="match status" value="1"/>
</dbReference>
<evidence type="ECO:0000256" key="2">
    <source>
        <dbReference type="ARBA" id="ARBA00022679"/>
    </source>
</evidence>
<feature type="region of interest" description="Disordered" evidence="4">
    <location>
        <begin position="1"/>
        <end position="22"/>
    </location>
</feature>
<dbReference type="PROSITE" id="PS51585">
    <property type="entry name" value="SAM_MT_TPMT"/>
    <property type="match status" value="1"/>
</dbReference>
<protein>
    <submittedName>
        <fullName evidence="5">Methyltransferase type 12</fullName>
    </submittedName>
</protein>
<keyword evidence="1 5" id="KW-0489">Methyltransferase</keyword>
<evidence type="ECO:0000256" key="1">
    <source>
        <dbReference type="ARBA" id="ARBA00022603"/>
    </source>
</evidence>
<dbReference type="GO" id="GO:0032259">
    <property type="term" value="P:methylation"/>
    <property type="evidence" value="ECO:0007669"/>
    <property type="project" value="UniProtKB-KW"/>
</dbReference>
<dbReference type="GO" id="GO:0008757">
    <property type="term" value="F:S-adenosylmethionine-dependent methyltransferase activity"/>
    <property type="evidence" value="ECO:0007669"/>
    <property type="project" value="InterPro"/>
</dbReference>
<gene>
    <name evidence="5" type="ORF">GCM10011591_07230</name>
</gene>
<reference evidence="5" key="2">
    <citation type="submission" date="2020-09" db="EMBL/GenBank/DDBJ databases">
        <authorList>
            <person name="Sun Q."/>
            <person name="Zhou Y."/>
        </authorList>
    </citation>
    <scope>NUCLEOTIDE SEQUENCE</scope>
    <source>
        <strain evidence="5">CGMCC 4.7278</strain>
    </source>
</reference>
<evidence type="ECO:0000313" key="6">
    <source>
        <dbReference type="Proteomes" id="UP000612956"/>
    </source>
</evidence>
<comment type="caution">
    <text evidence="5">The sequence shown here is derived from an EMBL/GenBank/DDBJ whole genome shotgun (WGS) entry which is preliminary data.</text>
</comment>
<dbReference type="InterPro" id="IPR029063">
    <property type="entry name" value="SAM-dependent_MTases_sf"/>
</dbReference>
<evidence type="ECO:0000256" key="3">
    <source>
        <dbReference type="ARBA" id="ARBA00022691"/>
    </source>
</evidence>
<dbReference type="PANTHER" id="PTHR43464:SF19">
    <property type="entry name" value="UBIQUINONE BIOSYNTHESIS O-METHYLTRANSFERASE, MITOCHONDRIAL"/>
    <property type="match status" value="1"/>
</dbReference>
<dbReference type="CDD" id="cd02440">
    <property type="entry name" value="AdoMet_MTases"/>
    <property type="match status" value="1"/>
</dbReference>
<evidence type="ECO:0000256" key="4">
    <source>
        <dbReference type="SAM" id="MobiDB-lite"/>
    </source>
</evidence>
<dbReference type="Gene3D" id="3.40.50.150">
    <property type="entry name" value="Vaccinia Virus protein VP39"/>
    <property type="match status" value="1"/>
</dbReference>
<dbReference type="InterPro" id="IPR008854">
    <property type="entry name" value="TPMT"/>
</dbReference>
<keyword evidence="2" id="KW-0808">Transferase</keyword>
<accession>A0A917Q9S3</accession>
<dbReference type="AlphaFoldDB" id="A0A917Q9S3"/>
<keyword evidence="6" id="KW-1185">Reference proteome</keyword>
<dbReference type="Pfam" id="PF05724">
    <property type="entry name" value="TPMT"/>
    <property type="match status" value="1"/>
</dbReference>
<evidence type="ECO:0000313" key="5">
    <source>
        <dbReference type="EMBL" id="GGK38138.1"/>
    </source>
</evidence>
<proteinExistence type="predicted"/>